<organism evidence="3 4">
    <name type="scientific">Halogranum amylolyticum</name>
    <dbReference type="NCBI Taxonomy" id="660520"/>
    <lineage>
        <taxon>Archaea</taxon>
        <taxon>Methanobacteriati</taxon>
        <taxon>Methanobacteriota</taxon>
        <taxon>Stenosarchaea group</taxon>
        <taxon>Halobacteria</taxon>
        <taxon>Halobacteriales</taxon>
        <taxon>Haloferacaceae</taxon>
    </lineage>
</organism>
<keyword evidence="4" id="KW-1185">Reference proteome</keyword>
<evidence type="ECO:0008006" key="5">
    <source>
        <dbReference type="Google" id="ProtNLM"/>
    </source>
</evidence>
<dbReference type="EMBL" id="FODV01000014">
    <property type="protein sequence ID" value="SEP10618.1"/>
    <property type="molecule type" value="Genomic_DNA"/>
</dbReference>
<reference evidence="4" key="1">
    <citation type="submission" date="2016-10" db="EMBL/GenBank/DDBJ databases">
        <authorList>
            <person name="Varghese N."/>
            <person name="Submissions S."/>
        </authorList>
    </citation>
    <scope>NUCLEOTIDE SEQUENCE [LARGE SCALE GENOMIC DNA]</scope>
    <source>
        <strain evidence="4">CGMCC 1.10121</strain>
    </source>
</reference>
<feature type="domain" description="ChsH2 C-terminal OB-fold" evidence="1">
    <location>
        <begin position="51"/>
        <end position="109"/>
    </location>
</feature>
<dbReference type="InterPro" id="IPR022002">
    <property type="entry name" value="ChsH2_Znr"/>
</dbReference>
<evidence type="ECO:0000313" key="4">
    <source>
        <dbReference type="Proteomes" id="UP000199126"/>
    </source>
</evidence>
<dbReference type="AlphaFoldDB" id="A0A1H8V756"/>
<dbReference type="PANTHER" id="PTHR34075">
    <property type="entry name" value="BLR3430 PROTEIN"/>
    <property type="match status" value="1"/>
</dbReference>
<evidence type="ECO:0000259" key="1">
    <source>
        <dbReference type="Pfam" id="PF01796"/>
    </source>
</evidence>
<protein>
    <recommendedName>
        <fullName evidence="5">DUF35 domain-containing protein</fullName>
    </recommendedName>
</protein>
<evidence type="ECO:0000313" key="3">
    <source>
        <dbReference type="EMBL" id="SEP10618.1"/>
    </source>
</evidence>
<dbReference type="Gene3D" id="6.10.30.10">
    <property type="match status" value="1"/>
</dbReference>
<sequence>MTVPAWFETFTDEVESGEPQALACEACGSATLPPRQVCPECGSPELTQTSLSDRGRIVSFTEISVTIPKFHGETPYTVVLAELNKGVVLTGQLREVTADDVAIGDEVQLGVEARDDGTSLLTFRPVNE</sequence>
<gene>
    <name evidence="3" type="ORF">SAMN04487948_11454</name>
</gene>
<dbReference type="InterPro" id="IPR052513">
    <property type="entry name" value="Thioester_dehydratase-like"/>
</dbReference>
<dbReference type="SUPFAM" id="SSF50249">
    <property type="entry name" value="Nucleic acid-binding proteins"/>
    <property type="match status" value="1"/>
</dbReference>
<dbReference type="InterPro" id="IPR002878">
    <property type="entry name" value="ChsH2_C"/>
</dbReference>
<name>A0A1H8V756_9EURY</name>
<accession>A0A1H8V756</accession>
<dbReference type="PANTHER" id="PTHR34075:SF5">
    <property type="entry name" value="BLR3430 PROTEIN"/>
    <property type="match status" value="1"/>
</dbReference>
<evidence type="ECO:0000259" key="2">
    <source>
        <dbReference type="Pfam" id="PF12172"/>
    </source>
</evidence>
<feature type="domain" description="ChsH2 rubredoxin-like zinc ribbon" evidence="2">
    <location>
        <begin position="24"/>
        <end position="46"/>
    </location>
</feature>
<dbReference type="Pfam" id="PF12172">
    <property type="entry name" value="zf-ChsH2"/>
    <property type="match status" value="1"/>
</dbReference>
<dbReference type="Pfam" id="PF01796">
    <property type="entry name" value="OB_ChsH2_C"/>
    <property type="match status" value="1"/>
</dbReference>
<dbReference type="InterPro" id="IPR012340">
    <property type="entry name" value="NA-bd_OB-fold"/>
</dbReference>
<dbReference type="Proteomes" id="UP000199126">
    <property type="component" value="Unassembled WGS sequence"/>
</dbReference>
<proteinExistence type="predicted"/>